<dbReference type="RefSeq" id="WP_199462394.1">
    <property type="nucleotide sequence ID" value="NZ_JAEMUH010000007.1"/>
</dbReference>
<reference evidence="2 3" key="1">
    <citation type="submission" date="2020-12" db="EMBL/GenBank/DDBJ databases">
        <title>Comparative genome analysis of fungal antagonists Marinomonas ostreistagni 398 and M. spartinae 468.</title>
        <authorList>
            <person name="Fields J.L."/>
            <person name="Mavrodi O.V."/>
            <person name="Biber P.D."/>
            <person name="Indest K.J."/>
            <person name="Mavrodi D.V."/>
        </authorList>
    </citation>
    <scope>NUCLEOTIDE SEQUENCE [LARGE SCALE GENOMIC DNA]</scope>
    <source>
        <strain evidence="2 3">USM7</strain>
    </source>
</reference>
<keyword evidence="3" id="KW-1185">Reference proteome</keyword>
<protein>
    <submittedName>
        <fullName evidence="2">Uncharacterized protein</fullName>
    </submittedName>
</protein>
<proteinExistence type="predicted"/>
<sequence>MAVRNKKTNAELATEVPALIEQGLGLFEASRALHVGMPRFKDIATKQQIEELKKNGAKRIEEIKAESEKRIKAALSEAVKLGYGLTKARKHSGAVSEKFYDLATPEQIEAFKRNSKKATGKSTEIPVRQEGIIVITDQSIARAVMQDIIANHPAIGRHHV</sequence>
<gene>
    <name evidence="2" type="ORF">JHD44_08830</name>
</gene>
<evidence type="ECO:0000313" key="2">
    <source>
        <dbReference type="EMBL" id="MBJ7550783.1"/>
    </source>
</evidence>
<evidence type="ECO:0000256" key="1">
    <source>
        <dbReference type="SAM" id="Coils"/>
    </source>
</evidence>
<accession>A0ABS0ZAT8</accession>
<dbReference type="Proteomes" id="UP000598488">
    <property type="component" value="Unassembled WGS sequence"/>
</dbReference>
<comment type="caution">
    <text evidence="2">The sequence shown here is derived from an EMBL/GenBank/DDBJ whole genome shotgun (WGS) entry which is preliminary data.</text>
</comment>
<feature type="coiled-coil region" evidence="1">
    <location>
        <begin position="46"/>
        <end position="77"/>
    </location>
</feature>
<name>A0ABS0ZAT8_9GAMM</name>
<keyword evidence="1" id="KW-0175">Coiled coil</keyword>
<evidence type="ECO:0000313" key="3">
    <source>
        <dbReference type="Proteomes" id="UP000598488"/>
    </source>
</evidence>
<organism evidence="2 3">
    <name type="scientific">Marinomonas ostreistagni</name>
    <dbReference type="NCBI Taxonomy" id="359209"/>
    <lineage>
        <taxon>Bacteria</taxon>
        <taxon>Pseudomonadati</taxon>
        <taxon>Pseudomonadota</taxon>
        <taxon>Gammaproteobacteria</taxon>
        <taxon>Oceanospirillales</taxon>
        <taxon>Oceanospirillaceae</taxon>
        <taxon>Marinomonas</taxon>
    </lineage>
</organism>
<dbReference type="EMBL" id="JAEMUH010000007">
    <property type="protein sequence ID" value="MBJ7550783.1"/>
    <property type="molecule type" value="Genomic_DNA"/>
</dbReference>